<dbReference type="InterPro" id="IPR042070">
    <property type="entry name" value="PucR_C-HTH_sf"/>
</dbReference>
<evidence type="ECO:0000313" key="4">
    <source>
        <dbReference type="Proteomes" id="UP000191554"/>
    </source>
</evidence>
<proteinExistence type="predicted"/>
<dbReference type="Pfam" id="PF07905">
    <property type="entry name" value="PucR"/>
    <property type="match status" value="1"/>
</dbReference>
<dbReference type="OrthoDB" id="143422at2"/>
<dbReference type="InterPro" id="IPR051448">
    <property type="entry name" value="CdaR-like_regulators"/>
</dbReference>
<evidence type="ECO:0000313" key="3">
    <source>
        <dbReference type="EMBL" id="OPX43630.1"/>
    </source>
</evidence>
<protein>
    <submittedName>
        <fullName evidence="3">Purine catabolism regulatory protein</fullName>
    </submittedName>
</protein>
<evidence type="ECO:0000259" key="2">
    <source>
        <dbReference type="Pfam" id="PF13556"/>
    </source>
</evidence>
<dbReference type="Proteomes" id="UP000191554">
    <property type="component" value="Unassembled WGS sequence"/>
</dbReference>
<dbReference type="AlphaFoldDB" id="A0A1V4SID7"/>
<keyword evidence="4" id="KW-1185">Reference proteome</keyword>
<comment type="caution">
    <text evidence="3">The sequence shown here is derived from an EMBL/GenBank/DDBJ whole genome shotgun (WGS) entry which is preliminary data.</text>
</comment>
<evidence type="ECO:0000259" key="1">
    <source>
        <dbReference type="Pfam" id="PF07905"/>
    </source>
</evidence>
<sequence>MGITLEWLLSSERLNNFKCIAGKEYTGNVVKSVNILDNPDVVKWIKRDEFVLTTGYIFKDDAALQRSIIRELRDAGCAGLGIKIKRFLNVIPPEMMEEANLVGLPLVEMPFYYSFSDVLNMVYEEINSQKLSDFEIQYKFLDRLTSLFFENKGIDHMVNELAIFLKRPVLLADMENTLISAGISPPYANLVLERGTHVLTESNISHISYFDSDKKASNIYKHISINGIDCRFLVLIMPDFRGSLYIFMEEGEAGLLQQGILEKAVHILSLEVARTTAGKAVPQHTYQDFFLDFLMSTNERPDDEIINLCDFFGFDYRSKKVCITIAFSECQNEYLKKQIIKELCQGIKEDVCKDKKVYICIGREMLAVFLFSGKNVGPVEAVAQAQEVALALYELIKGRLCYQLKIGISRCHDTVAAIRTAFKDCMDAYGINLTIKSDKPIYSYSTQTAYHLLKKVSFEELNKIYRDTVEPLSRYDSQNDAELFNTLQTYYKCKFNASETAKKMFLHRNTLMNRLEKIKDLINFNPDDYGMAYSYYLGICAYEILRNVT</sequence>
<dbReference type="STRING" id="48256.CLHUN_25690"/>
<feature type="domain" description="PucR C-terminal helix-turn-helix" evidence="2">
    <location>
        <begin position="483"/>
        <end position="537"/>
    </location>
</feature>
<dbReference type="RefSeq" id="WP_080065018.1">
    <property type="nucleotide sequence ID" value="NZ_MZGX01000016.1"/>
</dbReference>
<dbReference type="Pfam" id="PF13556">
    <property type="entry name" value="HTH_30"/>
    <property type="match status" value="1"/>
</dbReference>
<dbReference type="InterPro" id="IPR025736">
    <property type="entry name" value="PucR_C-HTH_dom"/>
</dbReference>
<organism evidence="3 4">
    <name type="scientific">Ruminiclostridium hungatei</name>
    <name type="common">Clostridium hungatei</name>
    <dbReference type="NCBI Taxonomy" id="48256"/>
    <lineage>
        <taxon>Bacteria</taxon>
        <taxon>Bacillati</taxon>
        <taxon>Bacillota</taxon>
        <taxon>Clostridia</taxon>
        <taxon>Eubacteriales</taxon>
        <taxon>Oscillospiraceae</taxon>
        <taxon>Ruminiclostridium</taxon>
    </lineage>
</organism>
<feature type="domain" description="Purine catabolism PurC-like" evidence="1">
    <location>
        <begin position="8"/>
        <end position="126"/>
    </location>
</feature>
<reference evidence="3 4" key="1">
    <citation type="submission" date="2017-03" db="EMBL/GenBank/DDBJ databases">
        <title>Genome sequence of Clostridium hungatei DSM 14427.</title>
        <authorList>
            <person name="Poehlein A."/>
            <person name="Daniel R."/>
        </authorList>
    </citation>
    <scope>NUCLEOTIDE SEQUENCE [LARGE SCALE GENOMIC DNA]</scope>
    <source>
        <strain evidence="3 4">DSM 14427</strain>
    </source>
</reference>
<dbReference type="PANTHER" id="PTHR33744">
    <property type="entry name" value="CARBOHYDRATE DIACID REGULATOR"/>
    <property type="match status" value="1"/>
</dbReference>
<dbReference type="Gene3D" id="1.10.10.2840">
    <property type="entry name" value="PucR C-terminal helix-turn-helix domain"/>
    <property type="match status" value="1"/>
</dbReference>
<dbReference type="EMBL" id="MZGX01000016">
    <property type="protein sequence ID" value="OPX43630.1"/>
    <property type="molecule type" value="Genomic_DNA"/>
</dbReference>
<accession>A0A1V4SID7</accession>
<gene>
    <name evidence="3" type="primary">pucR_2</name>
    <name evidence="3" type="ORF">CLHUN_25690</name>
</gene>
<dbReference type="PANTHER" id="PTHR33744:SF1">
    <property type="entry name" value="DNA-BINDING TRANSCRIPTIONAL ACTIVATOR ADER"/>
    <property type="match status" value="1"/>
</dbReference>
<dbReference type="InterPro" id="IPR012914">
    <property type="entry name" value="PucR_dom"/>
</dbReference>
<name>A0A1V4SID7_RUMHU</name>